<evidence type="ECO:0000256" key="1">
    <source>
        <dbReference type="SAM" id="MobiDB-lite"/>
    </source>
</evidence>
<evidence type="ECO:0000313" key="3">
    <source>
        <dbReference type="Proteomes" id="UP000243745"/>
    </source>
</evidence>
<name>A0A662ZI19_9GAMM</name>
<sequence length="228" mass="25690">MMSAEQIPEKSVRNGIQKKNNGTSLPAGVAAGSADEGKSPEKRLKQETGERLQFRHLSQKYELVLLSAEAGKIAGRMLPGTMWSMRRLSVLFFFKKKELTSVELENIRKGFKRIVDLGTAFAEELERMKKLISDNGLMNLLDNTAATGGYRRSLQIKTPMEKELAVCLGSFDRLMIIYEFFWINSFFNAMTCQKRITLLKNRMTDACAQILAIRHRLDSGSGKNISGM</sequence>
<accession>A0A662ZI19</accession>
<dbReference type="Proteomes" id="UP000243745">
    <property type="component" value="Unassembled WGS sequence"/>
</dbReference>
<proteinExistence type="predicted"/>
<dbReference type="AlphaFoldDB" id="A0A662ZI19"/>
<feature type="compositionally biased region" description="Basic and acidic residues" evidence="1">
    <location>
        <begin position="35"/>
        <end position="49"/>
    </location>
</feature>
<dbReference type="EMBL" id="FOXF01000004">
    <property type="protein sequence ID" value="SFP06421.1"/>
    <property type="molecule type" value="Genomic_DNA"/>
</dbReference>
<protein>
    <submittedName>
        <fullName evidence="2">Uncharacterized protein</fullName>
    </submittedName>
</protein>
<organism evidence="2 3">
    <name type="scientific">Ruminobacter amylophilus</name>
    <dbReference type="NCBI Taxonomy" id="867"/>
    <lineage>
        <taxon>Bacteria</taxon>
        <taxon>Pseudomonadati</taxon>
        <taxon>Pseudomonadota</taxon>
        <taxon>Gammaproteobacteria</taxon>
        <taxon>Aeromonadales</taxon>
        <taxon>Succinivibrionaceae</taxon>
        <taxon>Ruminobacter</taxon>
    </lineage>
</organism>
<reference evidence="2 3" key="1">
    <citation type="submission" date="2016-10" db="EMBL/GenBank/DDBJ databases">
        <authorList>
            <person name="Varghese N."/>
            <person name="Submissions S."/>
        </authorList>
    </citation>
    <scope>NUCLEOTIDE SEQUENCE [LARGE SCALE GENOMIC DNA]</scope>
    <source>
        <strain evidence="2 3">DSM 1361</strain>
    </source>
</reference>
<dbReference type="RefSeq" id="WP_143066428.1">
    <property type="nucleotide sequence ID" value="NZ_FOXF01000004.1"/>
</dbReference>
<keyword evidence="3" id="KW-1185">Reference proteome</keyword>
<evidence type="ECO:0000313" key="2">
    <source>
        <dbReference type="EMBL" id="SFP06421.1"/>
    </source>
</evidence>
<feature type="region of interest" description="Disordered" evidence="1">
    <location>
        <begin position="1"/>
        <end position="49"/>
    </location>
</feature>
<gene>
    <name evidence="2" type="ORF">SAMN02910344_00331</name>
</gene>